<accession>A0A9Q8LI91</accession>
<dbReference type="InterPro" id="IPR022036">
    <property type="entry name" value="DUF3605"/>
</dbReference>
<organism evidence="2 3">
    <name type="scientific">Passalora fulva</name>
    <name type="common">Tomato leaf mold</name>
    <name type="synonym">Cladosporium fulvum</name>
    <dbReference type="NCBI Taxonomy" id="5499"/>
    <lineage>
        <taxon>Eukaryota</taxon>
        <taxon>Fungi</taxon>
        <taxon>Dikarya</taxon>
        <taxon>Ascomycota</taxon>
        <taxon>Pezizomycotina</taxon>
        <taxon>Dothideomycetes</taxon>
        <taxon>Dothideomycetidae</taxon>
        <taxon>Mycosphaerellales</taxon>
        <taxon>Mycosphaerellaceae</taxon>
        <taxon>Fulvia</taxon>
    </lineage>
</organism>
<dbReference type="AlphaFoldDB" id="A0A9Q8LI91"/>
<feature type="region of interest" description="Disordered" evidence="1">
    <location>
        <begin position="94"/>
        <end position="116"/>
    </location>
</feature>
<keyword evidence="3" id="KW-1185">Reference proteome</keyword>
<sequence length="227" mass="25890">MGETTTTDIIPPDEIDYNDPPFPLTAIDREVLATKDEDYHRITWEDLREIIATNTLEQLKRLPSDLRRYLAWSHNIKRQYGGITPFVIQERLHWTPSDPTPTQTPPTAPPPPAFPHHSSIPFSDARDYAILKNDWPYGFEAGITHLIVWSKTPIEVDAERGDVTEGARGVIEEFVKRVFVDVVGEGRVLWFKNWVSLQSVRGVDHVHVLVRGATEEMVGRWCGRGDV</sequence>
<feature type="region of interest" description="Disordered" evidence="1">
    <location>
        <begin position="1"/>
        <end position="22"/>
    </location>
</feature>
<dbReference type="OMA" id="YHDWEDL"/>
<dbReference type="GeneID" id="71986472"/>
<dbReference type="RefSeq" id="XP_047762249.1">
    <property type="nucleotide sequence ID" value="XM_047905742.1"/>
</dbReference>
<dbReference type="OrthoDB" id="498286at2759"/>
<dbReference type="PANTHER" id="PTHR35020">
    <property type="entry name" value="N-ACETYLGLUCOSAMINE-INDUCED PROTEIN 1"/>
    <property type="match status" value="1"/>
</dbReference>
<protein>
    <submittedName>
        <fullName evidence="2">N-acetylglucosamine-induced protein 1</fullName>
    </submittedName>
</protein>
<evidence type="ECO:0000256" key="1">
    <source>
        <dbReference type="SAM" id="MobiDB-lite"/>
    </source>
</evidence>
<dbReference type="EMBL" id="CP090167">
    <property type="protein sequence ID" value="UJO17883.1"/>
    <property type="molecule type" value="Genomic_DNA"/>
</dbReference>
<dbReference type="GO" id="GO:0005737">
    <property type="term" value="C:cytoplasm"/>
    <property type="evidence" value="ECO:0007669"/>
    <property type="project" value="TreeGrafter"/>
</dbReference>
<feature type="compositionally biased region" description="Low complexity" evidence="1">
    <location>
        <begin position="1"/>
        <end position="10"/>
    </location>
</feature>
<reference evidence="2" key="2">
    <citation type="journal article" date="2022" name="Microb. Genom.">
        <title>A chromosome-scale genome assembly of the tomato pathogen Cladosporium fulvum reveals a compartmentalized genome architecture and the presence of a dispensable chromosome.</title>
        <authorList>
            <person name="Zaccaron A.Z."/>
            <person name="Chen L.H."/>
            <person name="Samaras A."/>
            <person name="Stergiopoulos I."/>
        </authorList>
    </citation>
    <scope>NUCLEOTIDE SEQUENCE</scope>
    <source>
        <strain evidence="2">Race5_Kim</strain>
    </source>
</reference>
<feature type="compositionally biased region" description="Pro residues" evidence="1">
    <location>
        <begin position="98"/>
        <end position="114"/>
    </location>
</feature>
<proteinExistence type="predicted"/>
<evidence type="ECO:0000313" key="2">
    <source>
        <dbReference type="EMBL" id="UJO17883.1"/>
    </source>
</evidence>
<dbReference type="PANTHER" id="PTHR35020:SF2">
    <property type="entry name" value="N-ACETYLGLUCOSAMINE-INDUCED PROTEIN 1"/>
    <property type="match status" value="1"/>
</dbReference>
<name>A0A9Q8LI91_PASFU</name>
<evidence type="ECO:0000313" key="3">
    <source>
        <dbReference type="Proteomes" id="UP000756132"/>
    </source>
</evidence>
<dbReference type="GO" id="GO:0006044">
    <property type="term" value="P:N-acetylglucosamine metabolic process"/>
    <property type="evidence" value="ECO:0007669"/>
    <property type="project" value="TreeGrafter"/>
</dbReference>
<gene>
    <name evidence="2" type="ORF">CLAFUR5_06594</name>
</gene>
<dbReference type="Proteomes" id="UP000756132">
    <property type="component" value="Chromosome 5"/>
</dbReference>
<dbReference type="KEGG" id="ffu:CLAFUR5_06594"/>
<dbReference type="Pfam" id="PF12239">
    <property type="entry name" value="DUF3605"/>
    <property type="match status" value="1"/>
</dbReference>
<reference evidence="2" key="1">
    <citation type="submission" date="2021-12" db="EMBL/GenBank/DDBJ databases">
        <authorList>
            <person name="Zaccaron A."/>
            <person name="Stergiopoulos I."/>
        </authorList>
    </citation>
    <scope>NUCLEOTIDE SEQUENCE</scope>
    <source>
        <strain evidence="2">Race5_Kim</strain>
    </source>
</reference>